<proteinExistence type="predicted"/>
<dbReference type="EMBL" id="MUGX01000011">
    <property type="protein sequence ID" value="OXA88155.1"/>
    <property type="molecule type" value="Genomic_DNA"/>
</dbReference>
<keyword evidence="1" id="KW-0812">Transmembrane</keyword>
<evidence type="ECO:0008006" key="6">
    <source>
        <dbReference type="Google" id="ProtNLM"/>
    </source>
</evidence>
<reference evidence="3 5" key="2">
    <citation type="submission" date="2016-11" db="EMBL/GenBank/DDBJ databases">
        <title>Whole genomes of Flavobacteriaceae.</title>
        <authorList>
            <person name="Stine C."/>
            <person name="Li C."/>
            <person name="Tadesse D."/>
        </authorList>
    </citation>
    <scope>NUCLEOTIDE SEQUENCE [LARGE SCALE GENOMIC DNA]</scope>
    <source>
        <strain evidence="3 5">ATCC 51468</strain>
    </source>
</reference>
<protein>
    <recommendedName>
        <fullName evidence="6">DUF2892 domain-containing protein</fullName>
    </recommendedName>
</protein>
<organism evidence="2 4">
    <name type="scientific">Flavobacterium hibernum</name>
    <dbReference type="NCBI Taxonomy" id="37752"/>
    <lineage>
        <taxon>Bacteria</taxon>
        <taxon>Pseudomonadati</taxon>
        <taxon>Bacteroidota</taxon>
        <taxon>Flavobacteriia</taxon>
        <taxon>Flavobacteriales</taxon>
        <taxon>Flavobacteriaceae</taxon>
        <taxon>Flavobacterium</taxon>
    </lineage>
</organism>
<comment type="caution">
    <text evidence="2">The sequence shown here is derived from an EMBL/GenBank/DDBJ whole genome shotgun (WGS) entry which is preliminary data.</text>
</comment>
<keyword evidence="1" id="KW-1133">Transmembrane helix</keyword>
<feature type="transmembrane region" description="Helical" evidence="1">
    <location>
        <begin position="39"/>
        <end position="57"/>
    </location>
</feature>
<dbReference type="EMBL" id="JPRK01000003">
    <property type="protein sequence ID" value="KIO54376.1"/>
    <property type="molecule type" value="Genomic_DNA"/>
</dbReference>
<gene>
    <name evidence="3" type="ORF">B0A73_10305</name>
    <name evidence="2" type="ORF">IW18_02685</name>
</gene>
<dbReference type="Proteomes" id="UP000032061">
    <property type="component" value="Unassembled WGS sequence"/>
</dbReference>
<evidence type="ECO:0000313" key="2">
    <source>
        <dbReference type="EMBL" id="KIO54376.1"/>
    </source>
</evidence>
<evidence type="ECO:0000313" key="3">
    <source>
        <dbReference type="EMBL" id="OXA88155.1"/>
    </source>
</evidence>
<dbReference type="STRING" id="37752.IW18_02685"/>
<keyword evidence="1" id="KW-0472">Membrane</keyword>
<accession>A0A0D0F413</accession>
<evidence type="ECO:0000256" key="1">
    <source>
        <dbReference type="SAM" id="Phobius"/>
    </source>
</evidence>
<reference evidence="2 4" key="1">
    <citation type="submission" date="2015-01" db="EMBL/GenBank/DDBJ databases">
        <title>Genome of Flavobacterium hibernum DSM 12611.</title>
        <authorList>
            <person name="Stropko S.J."/>
            <person name="Pipes S.E."/>
            <person name="Newman J.D."/>
        </authorList>
    </citation>
    <scope>NUCLEOTIDE SEQUENCE [LARGE SCALE GENOMIC DNA]</scope>
    <source>
        <strain evidence="2 4">DSM 12611</strain>
    </source>
</reference>
<evidence type="ECO:0000313" key="5">
    <source>
        <dbReference type="Proteomes" id="UP000198302"/>
    </source>
</evidence>
<dbReference type="RefSeq" id="WP_041516041.1">
    <property type="nucleotide sequence ID" value="NZ_JPRK01000003.1"/>
</dbReference>
<dbReference type="Proteomes" id="UP000198302">
    <property type="component" value="Unassembled WGS sequence"/>
</dbReference>
<name>A0A0D0F413_9FLAO</name>
<dbReference type="OrthoDB" id="1049592at2"/>
<evidence type="ECO:0000313" key="4">
    <source>
        <dbReference type="Proteomes" id="UP000032061"/>
    </source>
</evidence>
<dbReference type="AlphaFoldDB" id="A0A0D0F413"/>
<sequence>MKNYLRTWNFMRVLRLALGIFVIAQGIQSKEWWFVVMGGLFSLMPILNIGCYGVSACNTSISKNNKKLENTAYEEVC</sequence>
<keyword evidence="5" id="KW-1185">Reference proteome</keyword>